<evidence type="ECO:0000313" key="2">
    <source>
        <dbReference type="EMBL" id="OGL81982.1"/>
    </source>
</evidence>
<comment type="caution">
    <text evidence="2">The sequence shown here is derived from an EMBL/GenBank/DDBJ whole genome shotgun (WGS) entry which is preliminary data.</text>
</comment>
<sequence length="151" mass="16583">MFLIVHATVGAAIGERLEPPAFSFWAGFLSHFVADIIPHGDERSGRLLFCPERLHWLVILAIIDGLAAMSLIAVLWLGGFFNNAIGAMAGALGAIMPDVLAGFSELSHGKLWPHFARFHERNHKLINYEIPLVAGGVVQFGFFLVTIYLSR</sequence>
<evidence type="ECO:0000313" key="3">
    <source>
        <dbReference type="Proteomes" id="UP000176846"/>
    </source>
</evidence>
<keyword evidence="1" id="KW-0812">Transmembrane</keyword>
<dbReference type="AlphaFoldDB" id="A0A1F7UUL8"/>
<name>A0A1F7UUL8_9BACT</name>
<accession>A0A1F7UUL8</accession>
<evidence type="ECO:0000256" key="1">
    <source>
        <dbReference type="SAM" id="Phobius"/>
    </source>
</evidence>
<dbReference type="Proteomes" id="UP000176846">
    <property type="component" value="Unassembled WGS sequence"/>
</dbReference>
<feature type="transmembrane region" description="Helical" evidence="1">
    <location>
        <begin position="54"/>
        <end position="78"/>
    </location>
</feature>
<dbReference type="EMBL" id="MGEK01000024">
    <property type="protein sequence ID" value="OGL81982.1"/>
    <property type="molecule type" value="Genomic_DNA"/>
</dbReference>
<keyword evidence="1" id="KW-0472">Membrane</keyword>
<proteinExistence type="predicted"/>
<organism evidence="2 3">
    <name type="scientific">Candidatus Uhrbacteria bacterium RIFCSPLOWO2_01_FULL_47_25</name>
    <dbReference type="NCBI Taxonomy" id="1802402"/>
    <lineage>
        <taxon>Bacteria</taxon>
        <taxon>Candidatus Uhriibacteriota</taxon>
    </lineage>
</organism>
<reference evidence="2 3" key="1">
    <citation type="journal article" date="2016" name="Nat. Commun.">
        <title>Thousands of microbial genomes shed light on interconnected biogeochemical processes in an aquifer system.</title>
        <authorList>
            <person name="Anantharaman K."/>
            <person name="Brown C.T."/>
            <person name="Hug L.A."/>
            <person name="Sharon I."/>
            <person name="Castelle C.J."/>
            <person name="Probst A.J."/>
            <person name="Thomas B.C."/>
            <person name="Singh A."/>
            <person name="Wilkins M.J."/>
            <person name="Karaoz U."/>
            <person name="Brodie E.L."/>
            <person name="Williams K.H."/>
            <person name="Hubbard S.S."/>
            <person name="Banfield J.F."/>
        </authorList>
    </citation>
    <scope>NUCLEOTIDE SEQUENCE [LARGE SCALE GENOMIC DNA]</scope>
</reference>
<gene>
    <name evidence="2" type="ORF">A2936_05445</name>
</gene>
<keyword evidence="1" id="KW-1133">Transmembrane helix</keyword>
<protein>
    <submittedName>
        <fullName evidence="2">Uncharacterized protein</fullName>
    </submittedName>
</protein>
<feature type="transmembrane region" description="Helical" evidence="1">
    <location>
        <begin position="125"/>
        <end position="149"/>
    </location>
</feature>